<keyword evidence="2 6" id="KW-0963">Cytoplasm</keyword>
<keyword evidence="7" id="KW-0175">Coiled coil</keyword>
<dbReference type="EC" id="3.1.11.6" evidence="6"/>
<reference evidence="8 9" key="1">
    <citation type="journal article" date="2012" name="Science">
        <title>Ecological populations of bacteria act as socially cohesive units of antibiotic production and resistance.</title>
        <authorList>
            <person name="Cordero O.X."/>
            <person name="Wildschutte H."/>
            <person name="Kirkup B."/>
            <person name="Proehl S."/>
            <person name="Ngo L."/>
            <person name="Hussain F."/>
            <person name="Le Roux F."/>
            <person name="Mincer T."/>
            <person name="Polz M.F."/>
        </authorList>
    </citation>
    <scope>NUCLEOTIDE SEQUENCE [LARGE SCALE GENOMIC DNA]</scope>
    <source>
        <strain evidence="8 9">1S-45</strain>
    </source>
</reference>
<comment type="function">
    <text evidence="6">Bidirectionally degrades single-stranded DNA into large acid-insoluble oligonucleotides, which are then degraded further into small acid-soluble oligonucleotides.</text>
</comment>
<dbReference type="NCBIfam" id="NF002140">
    <property type="entry name" value="PRK00977.1-4"/>
    <property type="match status" value="1"/>
</dbReference>
<dbReference type="SUPFAM" id="SSF116842">
    <property type="entry name" value="XseB-like"/>
    <property type="match status" value="1"/>
</dbReference>
<dbReference type="GO" id="GO:0005829">
    <property type="term" value="C:cytosol"/>
    <property type="evidence" value="ECO:0007669"/>
    <property type="project" value="TreeGrafter"/>
</dbReference>
<evidence type="ECO:0000313" key="9">
    <source>
        <dbReference type="Proteomes" id="UP000094070"/>
    </source>
</evidence>
<organism evidence="8 9">
    <name type="scientific">Vibrio rumoiensis 1S-45</name>
    <dbReference type="NCBI Taxonomy" id="1188252"/>
    <lineage>
        <taxon>Bacteria</taxon>
        <taxon>Pseudomonadati</taxon>
        <taxon>Pseudomonadota</taxon>
        <taxon>Gammaproteobacteria</taxon>
        <taxon>Vibrionales</taxon>
        <taxon>Vibrionaceae</taxon>
        <taxon>Vibrio</taxon>
    </lineage>
</organism>
<dbReference type="PANTHER" id="PTHR34137">
    <property type="entry name" value="EXODEOXYRIBONUCLEASE 7 SMALL SUBUNIT"/>
    <property type="match status" value="1"/>
</dbReference>
<dbReference type="STRING" id="1188252.A1QC_01870"/>
<dbReference type="EMBL" id="AJYK02000082">
    <property type="protein sequence ID" value="OEF23921.1"/>
    <property type="molecule type" value="Genomic_DNA"/>
</dbReference>
<evidence type="ECO:0000256" key="2">
    <source>
        <dbReference type="ARBA" id="ARBA00022490"/>
    </source>
</evidence>
<dbReference type="OrthoDB" id="5591562at2"/>
<name>A0A1E5E099_9VIBR</name>
<evidence type="ECO:0000256" key="4">
    <source>
        <dbReference type="ARBA" id="ARBA00022801"/>
    </source>
</evidence>
<dbReference type="Pfam" id="PF02609">
    <property type="entry name" value="Exonuc_VII_S"/>
    <property type="match status" value="1"/>
</dbReference>
<dbReference type="AlphaFoldDB" id="A0A1E5E099"/>
<sequence>MANKKPENMSFEESLSELDSLVNQLENGDLDLEDALKKFERGISLARSSQTKLTEAEQRVEILLKDDDTSELIPFDPESDI</sequence>
<dbReference type="NCBIfam" id="TIGR01280">
    <property type="entry name" value="xseB"/>
    <property type="match status" value="1"/>
</dbReference>
<dbReference type="PANTHER" id="PTHR34137:SF1">
    <property type="entry name" value="EXODEOXYRIBONUCLEASE 7 SMALL SUBUNIT"/>
    <property type="match status" value="1"/>
</dbReference>
<comment type="catalytic activity">
    <reaction evidence="6">
        <text>Exonucleolytic cleavage in either 5'- to 3'- or 3'- to 5'-direction to yield nucleoside 5'-phosphates.</text>
        <dbReference type="EC" id="3.1.11.6"/>
    </reaction>
</comment>
<accession>A0A1E5E099</accession>
<dbReference type="Gene3D" id="1.10.287.1040">
    <property type="entry name" value="Exonuclease VII, small subunit"/>
    <property type="match status" value="1"/>
</dbReference>
<evidence type="ECO:0000256" key="1">
    <source>
        <dbReference type="ARBA" id="ARBA00009998"/>
    </source>
</evidence>
<dbReference type="NCBIfam" id="NF002137">
    <property type="entry name" value="PRK00977.1-1"/>
    <property type="match status" value="1"/>
</dbReference>
<protein>
    <recommendedName>
        <fullName evidence="6">Exodeoxyribonuclease 7 small subunit</fullName>
        <ecNumber evidence="6">3.1.11.6</ecNumber>
    </recommendedName>
    <alternativeName>
        <fullName evidence="6">Exodeoxyribonuclease VII small subunit</fullName>
        <shortName evidence="6">Exonuclease VII small subunit</shortName>
    </alternativeName>
</protein>
<feature type="coiled-coil region" evidence="7">
    <location>
        <begin position="18"/>
        <end position="66"/>
    </location>
</feature>
<dbReference type="GO" id="GO:0009318">
    <property type="term" value="C:exodeoxyribonuclease VII complex"/>
    <property type="evidence" value="ECO:0007669"/>
    <property type="project" value="UniProtKB-UniRule"/>
</dbReference>
<evidence type="ECO:0000256" key="7">
    <source>
        <dbReference type="SAM" id="Coils"/>
    </source>
</evidence>
<evidence type="ECO:0000256" key="6">
    <source>
        <dbReference type="HAMAP-Rule" id="MF_00337"/>
    </source>
</evidence>
<proteinExistence type="inferred from homology"/>
<dbReference type="PIRSF" id="PIRSF006488">
    <property type="entry name" value="Exonuc_VII_S"/>
    <property type="match status" value="1"/>
</dbReference>
<dbReference type="HAMAP" id="MF_00337">
    <property type="entry name" value="Exonuc_7_S"/>
    <property type="match status" value="1"/>
</dbReference>
<dbReference type="InterPro" id="IPR037004">
    <property type="entry name" value="Exonuc_VII_ssu_sf"/>
</dbReference>
<dbReference type="Proteomes" id="UP000094070">
    <property type="component" value="Unassembled WGS sequence"/>
</dbReference>
<dbReference type="GO" id="GO:0008855">
    <property type="term" value="F:exodeoxyribonuclease VII activity"/>
    <property type="evidence" value="ECO:0007669"/>
    <property type="project" value="UniProtKB-UniRule"/>
</dbReference>
<keyword evidence="3 6" id="KW-0540">Nuclease</keyword>
<keyword evidence="4 6" id="KW-0378">Hydrolase</keyword>
<dbReference type="GO" id="GO:0006308">
    <property type="term" value="P:DNA catabolic process"/>
    <property type="evidence" value="ECO:0007669"/>
    <property type="project" value="UniProtKB-UniRule"/>
</dbReference>
<comment type="caution">
    <text evidence="8">The sequence shown here is derived from an EMBL/GenBank/DDBJ whole genome shotgun (WGS) entry which is preliminary data.</text>
</comment>
<evidence type="ECO:0000313" key="8">
    <source>
        <dbReference type="EMBL" id="OEF23921.1"/>
    </source>
</evidence>
<gene>
    <name evidence="6" type="primary">xseB</name>
    <name evidence="8" type="ORF">A1QC_01870</name>
</gene>
<dbReference type="InterPro" id="IPR003761">
    <property type="entry name" value="Exonuc_VII_S"/>
</dbReference>
<dbReference type="eggNOG" id="COG1722">
    <property type="taxonomic scope" value="Bacteria"/>
</dbReference>
<evidence type="ECO:0000256" key="3">
    <source>
        <dbReference type="ARBA" id="ARBA00022722"/>
    </source>
</evidence>
<comment type="subcellular location">
    <subcellularLocation>
        <location evidence="6">Cytoplasm</location>
    </subcellularLocation>
</comment>
<evidence type="ECO:0000256" key="5">
    <source>
        <dbReference type="ARBA" id="ARBA00022839"/>
    </source>
</evidence>
<keyword evidence="5 6" id="KW-0269">Exonuclease</keyword>
<comment type="subunit">
    <text evidence="6">Heterooligomer composed of large and small subunits.</text>
</comment>
<dbReference type="RefSeq" id="WP_017025859.1">
    <property type="nucleotide sequence ID" value="NZ_AJYK02000082.1"/>
</dbReference>
<comment type="similarity">
    <text evidence="1 6">Belongs to the XseB family.</text>
</comment>
<keyword evidence="9" id="KW-1185">Reference proteome</keyword>